<gene>
    <name evidence="2" type="ORF">MAA8898_01557</name>
</gene>
<accession>A0A238K692</accession>
<reference evidence="2 3" key="1">
    <citation type="submission" date="2017-05" db="EMBL/GenBank/DDBJ databases">
        <authorList>
            <person name="Song R."/>
            <person name="Chenine A.L."/>
            <person name="Ruprecht R.M."/>
        </authorList>
    </citation>
    <scope>NUCLEOTIDE SEQUENCE [LARGE SCALE GENOMIC DNA]</scope>
    <source>
        <strain evidence="2 3">CECT 8898</strain>
    </source>
</reference>
<sequence>MHDAALWGTVTGRPPESPPASRGPAPPGWGLVTITFKADTGHFSAVLKDCASHRPFRTVGGAPGK</sequence>
<evidence type="ECO:0000256" key="1">
    <source>
        <dbReference type="SAM" id="MobiDB-lite"/>
    </source>
</evidence>
<evidence type="ECO:0000313" key="3">
    <source>
        <dbReference type="Proteomes" id="UP000207598"/>
    </source>
</evidence>
<organism evidence="2 3">
    <name type="scientific">Maliponia aquimaris</name>
    <dbReference type="NCBI Taxonomy" id="1673631"/>
    <lineage>
        <taxon>Bacteria</taxon>
        <taxon>Pseudomonadati</taxon>
        <taxon>Pseudomonadota</taxon>
        <taxon>Alphaproteobacteria</taxon>
        <taxon>Rhodobacterales</taxon>
        <taxon>Paracoccaceae</taxon>
        <taxon>Maliponia</taxon>
    </lineage>
</organism>
<keyword evidence="3" id="KW-1185">Reference proteome</keyword>
<evidence type="ECO:0000313" key="2">
    <source>
        <dbReference type="EMBL" id="SMX38379.1"/>
    </source>
</evidence>
<name>A0A238K692_9RHOB</name>
<protein>
    <submittedName>
        <fullName evidence="2">Uncharacterized protein</fullName>
    </submittedName>
</protein>
<proteinExistence type="predicted"/>
<feature type="region of interest" description="Disordered" evidence="1">
    <location>
        <begin position="1"/>
        <end position="28"/>
    </location>
</feature>
<dbReference type="EMBL" id="FXYF01000003">
    <property type="protein sequence ID" value="SMX38379.1"/>
    <property type="molecule type" value="Genomic_DNA"/>
</dbReference>
<dbReference type="AlphaFoldDB" id="A0A238K692"/>
<dbReference type="Proteomes" id="UP000207598">
    <property type="component" value="Unassembled WGS sequence"/>
</dbReference>